<comment type="caution">
    <text evidence="2">The sequence shown here is derived from an EMBL/GenBank/DDBJ whole genome shotgun (WGS) entry which is preliminary data.</text>
</comment>
<evidence type="ECO:0000313" key="2">
    <source>
        <dbReference type="EMBL" id="KAH9371440.1"/>
    </source>
</evidence>
<evidence type="ECO:0000313" key="3">
    <source>
        <dbReference type="Proteomes" id="UP000821853"/>
    </source>
</evidence>
<gene>
    <name evidence="2" type="ORF">HPB48_013557</name>
</gene>
<name>A0A9J6GAB2_HAELO</name>
<protein>
    <submittedName>
        <fullName evidence="2">Uncharacterized protein</fullName>
    </submittedName>
</protein>
<dbReference type="AlphaFoldDB" id="A0A9J6GAB2"/>
<dbReference type="VEuPathDB" id="VectorBase:HLOH_060629"/>
<accession>A0A9J6GAB2</accession>
<keyword evidence="3" id="KW-1185">Reference proteome</keyword>
<sequence>MHASTPKLMSLSTQNSNTKSDGKFIKGKKGSRLDERVSVHDVADDVADCNERVHEGRPEASYSQPEECRVRMYGDQHDDEEDGVSARATSQRQGLVLHPEAPGDPAGVCVNHSPRRPAQDGAQTLEMSAGRTLTSRRACESEHC</sequence>
<dbReference type="Proteomes" id="UP000821853">
    <property type="component" value="Chromosome 3"/>
</dbReference>
<dbReference type="EMBL" id="JABSTR010000005">
    <property type="protein sequence ID" value="KAH9371440.1"/>
    <property type="molecule type" value="Genomic_DNA"/>
</dbReference>
<organism evidence="2 3">
    <name type="scientific">Haemaphysalis longicornis</name>
    <name type="common">Bush tick</name>
    <dbReference type="NCBI Taxonomy" id="44386"/>
    <lineage>
        <taxon>Eukaryota</taxon>
        <taxon>Metazoa</taxon>
        <taxon>Ecdysozoa</taxon>
        <taxon>Arthropoda</taxon>
        <taxon>Chelicerata</taxon>
        <taxon>Arachnida</taxon>
        <taxon>Acari</taxon>
        <taxon>Parasitiformes</taxon>
        <taxon>Ixodida</taxon>
        <taxon>Ixodoidea</taxon>
        <taxon>Ixodidae</taxon>
        <taxon>Haemaphysalinae</taxon>
        <taxon>Haemaphysalis</taxon>
    </lineage>
</organism>
<reference evidence="2 3" key="1">
    <citation type="journal article" date="2020" name="Cell">
        <title>Large-Scale Comparative Analyses of Tick Genomes Elucidate Their Genetic Diversity and Vector Capacities.</title>
        <authorList>
            <consortium name="Tick Genome and Microbiome Consortium (TIGMIC)"/>
            <person name="Jia N."/>
            <person name="Wang J."/>
            <person name="Shi W."/>
            <person name="Du L."/>
            <person name="Sun Y."/>
            <person name="Zhan W."/>
            <person name="Jiang J.F."/>
            <person name="Wang Q."/>
            <person name="Zhang B."/>
            <person name="Ji P."/>
            <person name="Bell-Sakyi L."/>
            <person name="Cui X.M."/>
            <person name="Yuan T.T."/>
            <person name="Jiang B.G."/>
            <person name="Yang W.F."/>
            <person name="Lam T.T."/>
            <person name="Chang Q.C."/>
            <person name="Ding S.J."/>
            <person name="Wang X.J."/>
            <person name="Zhu J.G."/>
            <person name="Ruan X.D."/>
            <person name="Zhao L."/>
            <person name="Wei J.T."/>
            <person name="Ye R.Z."/>
            <person name="Que T.C."/>
            <person name="Du C.H."/>
            <person name="Zhou Y.H."/>
            <person name="Cheng J.X."/>
            <person name="Dai P.F."/>
            <person name="Guo W.B."/>
            <person name="Han X.H."/>
            <person name="Huang E.J."/>
            <person name="Li L.F."/>
            <person name="Wei W."/>
            <person name="Gao Y.C."/>
            <person name="Liu J.Z."/>
            <person name="Shao H.Z."/>
            <person name="Wang X."/>
            <person name="Wang C.C."/>
            <person name="Yang T.C."/>
            <person name="Huo Q.B."/>
            <person name="Li W."/>
            <person name="Chen H.Y."/>
            <person name="Chen S.E."/>
            <person name="Zhou L.G."/>
            <person name="Ni X.B."/>
            <person name="Tian J.H."/>
            <person name="Sheng Y."/>
            <person name="Liu T."/>
            <person name="Pan Y.S."/>
            <person name="Xia L.Y."/>
            <person name="Li J."/>
            <person name="Zhao F."/>
            <person name="Cao W.C."/>
        </authorList>
    </citation>
    <scope>NUCLEOTIDE SEQUENCE [LARGE SCALE GENOMIC DNA]</scope>
    <source>
        <strain evidence="2">HaeL-2018</strain>
    </source>
</reference>
<feature type="region of interest" description="Disordered" evidence="1">
    <location>
        <begin position="75"/>
        <end position="144"/>
    </location>
</feature>
<feature type="compositionally biased region" description="Polar residues" evidence="1">
    <location>
        <begin position="121"/>
        <end position="135"/>
    </location>
</feature>
<proteinExistence type="predicted"/>
<feature type="compositionally biased region" description="Polar residues" evidence="1">
    <location>
        <begin position="10"/>
        <end position="19"/>
    </location>
</feature>
<evidence type="ECO:0000256" key="1">
    <source>
        <dbReference type="SAM" id="MobiDB-lite"/>
    </source>
</evidence>
<feature type="region of interest" description="Disordered" evidence="1">
    <location>
        <begin position="1"/>
        <end position="39"/>
    </location>
</feature>